<sequence length="43" mass="5146">MLLKLHKILVGQEKYNLINSSNIKEEFFIIEKGIEDKFKTHKK</sequence>
<dbReference type="HOGENOM" id="CLU_3231930_0_0_9"/>
<evidence type="ECO:0000313" key="2">
    <source>
        <dbReference type="Proteomes" id="UP000004910"/>
    </source>
</evidence>
<name>B1C4J7_9FIRM</name>
<protein>
    <submittedName>
        <fullName evidence="1">Uncharacterized protein</fullName>
    </submittedName>
</protein>
<dbReference type="AlphaFoldDB" id="B1C4J7"/>
<reference evidence="1" key="1">
    <citation type="submission" date="2008-02" db="EMBL/GenBank/DDBJ databases">
        <authorList>
            <person name="Fulton L."/>
            <person name="Clifton S."/>
            <person name="Fulton B."/>
            <person name="Xu J."/>
            <person name="Minx P."/>
            <person name="Pepin K.H."/>
            <person name="Johnson M."/>
            <person name="Thiruvilangam P."/>
            <person name="Bhonagiri V."/>
            <person name="Nash W.E."/>
            <person name="Mardis E.R."/>
            <person name="Wilson R.K."/>
        </authorList>
    </citation>
    <scope>NUCLEOTIDE SEQUENCE [LARGE SCALE GENOMIC DNA]</scope>
    <source>
        <strain evidence="1">DSM 1552</strain>
    </source>
</reference>
<dbReference type="Proteomes" id="UP000004910">
    <property type="component" value="Unassembled WGS sequence"/>
</dbReference>
<reference evidence="1" key="2">
    <citation type="submission" date="2014-06" db="EMBL/GenBank/DDBJ databases">
        <title>Draft genome sequence of Clostridium spiroforme (DSM 1552).</title>
        <authorList>
            <person name="Sudarsanam P."/>
            <person name="Ley R."/>
            <person name="Guruge J."/>
            <person name="Turnbaugh P.J."/>
            <person name="Mahowald M."/>
            <person name="Liep D."/>
            <person name="Gordon J."/>
        </authorList>
    </citation>
    <scope>NUCLEOTIDE SEQUENCE</scope>
    <source>
        <strain evidence="1">DSM 1552</strain>
    </source>
</reference>
<accession>B1C4J7</accession>
<evidence type="ECO:0000313" key="1">
    <source>
        <dbReference type="EMBL" id="EDS74026.1"/>
    </source>
</evidence>
<dbReference type="EMBL" id="ABIK02000015">
    <property type="protein sequence ID" value="EDS74026.1"/>
    <property type="molecule type" value="Genomic_DNA"/>
</dbReference>
<gene>
    <name evidence="1" type="ORF">CLOSPI_02452</name>
</gene>
<keyword evidence="2" id="KW-1185">Reference proteome</keyword>
<proteinExistence type="predicted"/>
<comment type="caution">
    <text evidence="1">The sequence shown here is derived from an EMBL/GenBank/DDBJ whole genome shotgun (WGS) entry which is preliminary data.</text>
</comment>
<organism evidence="1 2">
    <name type="scientific">Thomasclavelia spiroformis DSM 1552</name>
    <dbReference type="NCBI Taxonomy" id="428126"/>
    <lineage>
        <taxon>Bacteria</taxon>
        <taxon>Bacillati</taxon>
        <taxon>Bacillota</taxon>
        <taxon>Erysipelotrichia</taxon>
        <taxon>Erysipelotrichales</taxon>
        <taxon>Coprobacillaceae</taxon>
        <taxon>Thomasclavelia</taxon>
    </lineage>
</organism>